<comment type="caution">
    <text evidence="10">Lacks conserved residue(s) required for the propagation of feature annotation.</text>
</comment>
<keyword evidence="6 10" id="KW-1133">Transmembrane helix</keyword>
<keyword evidence="7 10" id="KW-0472">Membrane</keyword>
<keyword evidence="3 10" id="KW-0716">Sensory transduction</keyword>
<evidence type="ECO:0000256" key="10">
    <source>
        <dbReference type="RuleBase" id="RU351113"/>
    </source>
</evidence>
<dbReference type="EMBL" id="JAIFRP010000050">
    <property type="protein sequence ID" value="KAK2580535.1"/>
    <property type="molecule type" value="Genomic_DNA"/>
</dbReference>
<evidence type="ECO:0000256" key="5">
    <source>
        <dbReference type="ARBA" id="ARBA00022725"/>
    </source>
</evidence>
<comment type="caution">
    <text evidence="11">The sequence shown here is derived from an EMBL/GenBank/DDBJ whole genome shotgun (WGS) entry which is preliminary data.</text>
</comment>
<dbReference type="AlphaFoldDB" id="A0AAD9VNQ8"/>
<gene>
    <name evidence="11" type="ORF">KPH14_007670</name>
</gene>
<evidence type="ECO:0000256" key="1">
    <source>
        <dbReference type="ARBA" id="ARBA00004651"/>
    </source>
</evidence>
<evidence type="ECO:0000256" key="4">
    <source>
        <dbReference type="ARBA" id="ARBA00022692"/>
    </source>
</evidence>
<evidence type="ECO:0000256" key="7">
    <source>
        <dbReference type="ARBA" id="ARBA00023136"/>
    </source>
</evidence>
<evidence type="ECO:0000313" key="11">
    <source>
        <dbReference type="EMBL" id="KAK2580535.1"/>
    </source>
</evidence>
<evidence type="ECO:0000256" key="3">
    <source>
        <dbReference type="ARBA" id="ARBA00022606"/>
    </source>
</evidence>
<accession>A0AAD9VNQ8</accession>
<keyword evidence="5 10" id="KW-0552">Olfaction</keyword>
<feature type="transmembrane region" description="Helical" evidence="10">
    <location>
        <begin position="260"/>
        <end position="281"/>
    </location>
</feature>
<dbReference type="Pfam" id="PF02949">
    <property type="entry name" value="7tm_6"/>
    <property type="match status" value="1"/>
</dbReference>
<evidence type="ECO:0000256" key="2">
    <source>
        <dbReference type="ARBA" id="ARBA00022475"/>
    </source>
</evidence>
<keyword evidence="9 10" id="KW-0807">Transducer</keyword>
<sequence length="376" mass="44132">MDFYENRYYNFTRICLSLVGLWPYTESKTRFVRTFIVYLNICCIFTLQIAKIITTNHKINTLLEITPDLLICIAGVLMYTNNSLNRSKLYELLELVKQEWREKRDTKEFEIMKKYAEDSRKYSIMMITIYYGTIFLLTCISIVPPCLDVIYPLNETRPRKLPFSIEFFLDEEKHFYSMLLMSLVMAMILGVSVISNCNIFLLFLQHLCGMFIVAGNMIDSVFKDKHCSEAEAYIKVVRSIKYHKQTLEFEEFLRVTYQRIYLLLVLIGLCLMCITFLQLVHKITQEVGDLSDSTISIVIFISSTIIVYLNCYFGQKIIDHSTFLFSKAFSAPWYLLTKKSQMLLWFMMTRSMKPCYLSLGKPFFVSIQFFASVSTT</sequence>
<keyword evidence="2" id="KW-1003">Cell membrane</keyword>
<keyword evidence="4 10" id="KW-0812">Transmembrane</keyword>
<reference evidence="11" key="2">
    <citation type="journal article" date="2023" name="Commun. Biol.">
        <title>Intrasexual cuticular hydrocarbon dimorphism in a wasp sheds light on hydrocarbon biosynthesis genes in Hymenoptera.</title>
        <authorList>
            <person name="Moris V.C."/>
            <person name="Podsiadlowski L."/>
            <person name="Martin S."/>
            <person name="Oeyen J.P."/>
            <person name="Donath A."/>
            <person name="Petersen M."/>
            <person name="Wilbrandt J."/>
            <person name="Misof B."/>
            <person name="Liedtke D."/>
            <person name="Thamm M."/>
            <person name="Scheiner R."/>
            <person name="Schmitt T."/>
            <person name="Niehuis O."/>
        </authorList>
    </citation>
    <scope>NUCLEOTIDE SEQUENCE</scope>
    <source>
        <strain evidence="11">GBR_01_08_01A</strain>
    </source>
</reference>
<dbReference type="Proteomes" id="UP001258017">
    <property type="component" value="Unassembled WGS sequence"/>
</dbReference>
<name>A0AAD9VNQ8_9HYME</name>
<feature type="transmembrane region" description="Helical" evidence="10">
    <location>
        <begin position="293"/>
        <end position="313"/>
    </location>
</feature>
<evidence type="ECO:0000313" key="12">
    <source>
        <dbReference type="Proteomes" id="UP001258017"/>
    </source>
</evidence>
<organism evidence="11 12">
    <name type="scientific">Odynerus spinipes</name>
    <dbReference type="NCBI Taxonomy" id="1348599"/>
    <lineage>
        <taxon>Eukaryota</taxon>
        <taxon>Metazoa</taxon>
        <taxon>Ecdysozoa</taxon>
        <taxon>Arthropoda</taxon>
        <taxon>Hexapoda</taxon>
        <taxon>Insecta</taxon>
        <taxon>Pterygota</taxon>
        <taxon>Neoptera</taxon>
        <taxon>Endopterygota</taxon>
        <taxon>Hymenoptera</taxon>
        <taxon>Apocrita</taxon>
        <taxon>Aculeata</taxon>
        <taxon>Vespoidea</taxon>
        <taxon>Vespidae</taxon>
        <taxon>Eumeninae</taxon>
        <taxon>Odynerus</taxon>
    </lineage>
</organism>
<comment type="subcellular location">
    <subcellularLocation>
        <location evidence="1 10">Cell membrane</location>
        <topology evidence="1 10">Multi-pass membrane protein</topology>
    </subcellularLocation>
</comment>
<dbReference type="InterPro" id="IPR004117">
    <property type="entry name" value="7tm6_olfct_rcpt"/>
</dbReference>
<feature type="transmembrane region" description="Helical" evidence="10">
    <location>
        <begin position="31"/>
        <end position="50"/>
    </location>
</feature>
<proteinExistence type="inferred from homology"/>
<dbReference type="GO" id="GO:0004984">
    <property type="term" value="F:olfactory receptor activity"/>
    <property type="evidence" value="ECO:0007669"/>
    <property type="project" value="InterPro"/>
</dbReference>
<reference evidence="11" key="1">
    <citation type="submission" date="2021-08" db="EMBL/GenBank/DDBJ databases">
        <authorList>
            <person name="Misof B."/>
            <person name="Oliver O."/>
            <person name="Podsiadlowski L."/>
            <person name="Donath A."/>
            <person name="Peters R."/>
            <person name="Mayer C."/>
            <person name="Rust J."/>
            <person name="Gunkel S."/>
            <person name="Lesny P."/>
            <person name="Martin S."/>
            <person name="Oeyen J.P."/>
            <person name="Petersen M."/>
            <person name="Panagiotis P."/>
            <person name="Wilbrandt J."/>
            <person name="Tanja T."/>
        </authorList>
    </citation>
    <scope>NUCLEOTIDE SEQUENCE</scope>
    <source>
        <strain evidence="11">GBR_01_08_01A</strain>
        <tissue evidence="11">Thorax + abdomen</tissue>
    </source>
</reference>
<evidence type="ECO:0000256" key="9">
    <source>
        <dbReference type="ARBA" id="ARBA00023224"/>
    </source>
</evidence>
<dbReference type="GO" id="GO:0007165">
    <property type="term" value="P:signal transduction"/>
    <property type="evidence" value="ECO:0007669"/>
    <property type="project" value="UniProtKB-KW"/>
</dbReference>
<keyword evidence="8 10" id="KW-0675">Receptor</keyword>
<protein>
    <recommendedName>
        <fullName evidence="10">Odorant receptor</fullName>
    </recommendedName>
</protein>
<evidence type="ECO:0000256" key="6">
    <source>
        <dbReference type="ARBA" id="ARBA00022989"/>
    </source>
</evidence>
<feature type="transmembrane region" description="Helical" evidence="10">
    <location>
        <begin position="174"/>
        <end position="193"/>
    </location>
</feature>
<dbReference type="PANTHER" id="PTHR21137:SF35">
    <property type="entry name" value="ODORANT RECEPTOR 19A-RELATED"/>
    <property type="match status" value="1"/>
</dbReference>
<evidence type="ECO:0000256" key="8">
    <source>
        <dbReference type="ARBA" id="ARBA00023170"/>
    </source>
</evidence>
<feature type="transmembrane region" description="Helical" evidence="10">
    <location>
        <begin position="129"/>
        <end position="153"/>
    </location>
</feature>
<dbReference type="GO" id="GO:0005886">
    <property type="term" value="C:plasma membrane"/>
    <property type="evidence" value="ECO:0007669"/>
    <property type="project" value="UniProtKB-SubCell"/>
</dbReference>
<keyword evidence="12" id="KW-1185">Reference proteome</keyword>
<dbReference type="GO" id="GO:0005549">
    <property type="term" value="F:odorant binding"/>
    <property type="evidence" value="ECO:0007669"/>
    <property type="project" value="InterPro"/>
</dbReference>
<comment type="similarity">
    <text evidence="10">Belongs to the insect chemoreceptor superfamily. Heteromeric odorant receptor channel (TC 1.A.69) family.</text>
</comment>
<dbReference type="PANTHER" id="PTHR21137">
    <property type="entry name" value="ODORANT RECEPTOR"/>
    <property type="match status" value="1"/>
</dbReference>